<accession>A0A8T3BUQ9</accession>
<dbReference type="EMBL" id="JAGYWB010000006">
    <property type="protein sequence ID" value="KAI0520099.1"/>
    <property type="molecule type" value="Genomic_DNA"/>
</dbReference>
<feature type="compositionally biased region" description="Basic and acidic residues" evidence="1">
    <location>
        <begin position="1"/>
        <end position="14"/>
    </location>
</feature>
<gene>
    <name evidence="2" type="ORF">KFK09_007566</name>
</gene>
<sequence length="83" mass="8454">MGTAVERRTDRGAGGEEEEGGERARGAGNDVQSGGKGGEVGVAQRRVRGRLGRWRRATRTGGKWGAVAGGGEGGDRGGAMKLC</sequence>
<keyword evidence="3" id="KW-1185">Reference proteome</keyword>
<evidence type="ECO:0000313" key="3">
    <source>
        <dbReference type="Proteomes" id="UP000829196"/>
    </source>
</evidence>
<proteinExistence type="predicted"/>
<evidence type="ECO:0000256" key="1">
    <source>
        <dbReference type="SAM" id="MobiDB-lite"/>
    </source>
</evidence>
<dbReference type="Proteomes" id="UP000829196">
    <property type="component" value="Unassembled WGS sequence"/>
</dbReference>
<evidence type="ECO:0000313" key="2">
    <source>
        <dbReference type="EMBL" id="KAI0520099.1"/>
    </source>
</evidence>
<dbReference type="AlphaFoldDB" id="A0A8T3BUQ9"/>
<feature type="compositionally biased region" description="Basic residues" evidence="1">
    <location>
        <begin position="45"/>
        <end position="58"/>
    </location>
</feature>
<organism evidence="2 3">
    <name type="scientific">Dendrobium nobile</name>
    <name type="common">Orchid</name>
    <dbReference type="NCBI Taxonomy" id="94219"/>
    <lineage>
        <taxon>Eukaryota</taxon>
        <taxon>Viridiplantae</taxon>
        <taxon>Streptophyta</taxon>
        <taxon>Embryophyta</taxon>
        <taxon>Tracheophyta</taxon>
        <taxon>Spermatophyta</taxon>
        <taxon>Magnoliopsida</taxon>
        <taxon>Liliopsida</taxon>
        <taxon>Asparagales</taxon>
        <taxon>Orchidaceae</taxon>
        <taxon>Epidendroideae</taxon>
        <taxon>Malaxideae</taxon>
        <taxon>Dendrobiinae</taxon>
        <taxon>Dendrobium</taxon>
    </lineage>
</organism>
<feature type="compositionally biased region" description="Gly residues" evidence="1">
    <location>
        <begin position="62"/>
        <end position="72"/>
    </location>
</feature>
<protein>
    <submittedName>
        <fullName evidence="2">Uncharacterized protein</fullName>
    </submittedName>
</protein>
<feature type="region of interest" description="Disordered" evidence="1">
    <location>
        <begin position="1"/>
        <end position="83"/>
    </location>
</feature>
<name>A0A8T3BUQ9_DENNO</name>
<comment type="caution">
    <text evidence="2">The sequence shown here is derived from an EMBL/GenBank/DDBJ whole genome shotgun (WGS) entry which is preliminary data.</text>
</comment>
<reference evidence="2" key="1">
    <citation type="journal article" date="2022" name="Front. Genet.">
        <title>Chromosome-Scale Assembly of the Dendrobium nobile Genome Provides Insights Into the Molecular Mechanism of the Biosynthesis of the Medicinal Active Ingredient of Dendrobium.</title>
        <authorList>
            <person name="Xu Q."/>
            <person name="Niu S.-C."/>
            <person name="Li K.-L."/>
            <person name="Zheng P.-J."/>
            <person name="Zhang X.-J."/>
            <person name="Jia Y."/>
            <person name="Liu Y."/>
            <person name="Niu Y.-X."/>
            <person name="Yu L.-H."/>
            <person name="Chen D.-F."/>
            <person name="Zhang G.-Q."/>
        </authorList>
    </citation>
    <scope>NUCLEOTIDE SEQUENCE</scope>
    <source>
        <tissue evidence="2">Leaf</tissue>
    </source>
</reference>